<keyword evidence="2" id="KW-1185">Reference proteome</keyword>
<sequence>GFPSCLGSGDGSYIHLMNQPTKNGYAYWCHKKFYALIIQATVNHHAIFTSYDFGWPGSV</sequence>
<dbReference type="OrthoDB" id="3233403at2759"/>
<dbReference type="AlphaFoldDB" id="A0A2H3CNA3"/>
<reference evidence="2" key="1">
    <citation type="journal article" date="2017" name="Nat. Ecol. Evol.">
        <title>Genome expansion and lineage-specific genetic innovations in the forest pathogenic fungi Armillaria.</title>
        <authorList>
            <person name="Sipos G."/>
            <person name="Prasanna A.N."/>
            <person name="Walter M.C."/>
            <person name="O'Connor E."/>
            <person name="Balint B."/>
            <person name="Krizsan K."/>
            <person name="Kiss B."/>
            <person name="Hess J."/>
            <person name="Varga T."/>
            <person name="Slot J."/>
            <person name="Riley R."/>
            <person name="Boka B."/>
            <person name="Rigling D."/>
            <person name="Barry K."/>
            <person name="Lee J."/>
            <person name="Mihaltcheva S."/>
            <person name="LaButti K."/>
            <person name="Lipzen A."/>
            <person name="Waldron R."/>
            <person name="Moloney N.M."/>
            <person name="Sperisen C."/>
            <person name="Kredics L."/>
            <person name="Vagvoelgyi C."/>
            <person name="Patrignani A."/>
            <person name="Fitzpatrick D."/>
            <person name="Nagy I."/>
            <person name="Doyle S."/>
            <person name="Anderson J.B."/>
            <person name="Grigoriev I.V."/>
            <person name="Gueldener U."/>
            <person name="Muensterkoetter M."/>
            <person name="Nagy L.G."/>
        </authorList>
    </citation>
    <scope>NUCLEOTIDE SEQUENCE [LARGE SCALE GENOMIC DNA]</scope>
    <source>
        <strain evidence="2">Ar21-2</strain>
    </source>
</reference>
<gene>
    <name evidence="1" type="ORF">ARMGADRAFT_949323</name>
</gene>
<evidence type="ECO:0000313" key="2">
    <source>
        <dbReference type="Proteomes" id="UP000217790"/>
    </source>
</evidence>
<dbReference type="EMBL" id="KZ293741">
    <property type="protein sequence ID" value="PBK80702.1"/>
    <property type="molecule type" value="Genomic_DNA"/>
</dbReference>
<name>A0A2H3CNA3_ARMGA</name>
<accession>A0A2H3CNA3</accession>
<dbReference type="InParanoid" id="A0A2H3CNA3"/>
<evidence type="ECO:0000313" key="1">
    <source>
        <dbReference type="EMBL" id="PBK80702.1"/>
    </source>
</evidence>
<feature type="non-terminal residue" evidence="1">
    <location>
        <position position="1"/>
    </location>
</feature>
<evidence type="ECO:0008006" key="3">
    <source>
        <dbReference type="Google" id="ProtNLM"/>
    </source>
</evidence>
<dbReference type="STRING" id="47427.A0A2H3CNA3"/>
<organism evidence="1 2">
    <name type="scientific">Armillaria gallica</name>
    <name type="common">Bulbous honey fungus</name>
    <name type="synonym">Armillaria bulbosa</name>
    <dbReference type="NCBI Taxonomy" id="47427"/>
    <lineage>
        <taxon>Eukaryota</taxon>
        <taxon>Fungi</taxon>
        <taxon>Dikarya</taxon>
        <taxon>Basidiomycota</taxon>
        <taxon>Agaricomycotina</taxon>
        <taxon>Agaricomycetes</taxon>
        <taxon>Agaricomycetidae</taxon>
        <taxon>Agaricales</taxon>
        <taxon>Marasmiineae</taxon>
        <taxon>Physalacriaceae</taxon>
        <taxon>Armillaria</taxon>
    </lineage>
</organism>
<dbReference type="Proteomes" id="UP000217790">
    <property type="component" value="Unassembled WGS sequence"/>
</dbReference>
<protein>
    <recommendedName>
        <fullName evidence="3">DDE Tnp4 domain-containing protein</fullName>
    </recommendedName>
</protein>
<proteinExistence type="predicted"/>